<dbReference type="EMBL" id="GBRH01162103">
    <property type="protein sequence ID" value="JAE35793.1"/>
    <property type="molecule type" value="Transcribed_RNA"/>
</dbReference>
<accession>A0A0A9HS92</accession>
<organism evidence="1">
    <name type="scientific">Arundo donax</name>
    <name type="common">Giant reed</name>
    <name type="synonym">Donax arundinaceus</name>
    <dbReference type="NCBI Taxonomy" id="35708"/>
    <lineage>
        <taxon>Eukaryota</taxon>
        <taxon>Viridiplantae</taxon>
        <taxon>Streptophyta</taxon>
        <taxon>Embryophyta</taxon>
        <taxon>Tracheophyta</taxon>
        <taxon>Spermatophyta</taxon>
        <taxon>Magnoliopsida</taxon>
        <taxon>Liliopsida</taxon>
        <taxon>Poales</taxon>
        <taxon>Poaceae</taxon>
        <taxon>PACMAD clade</taxon>
        <taxon>Arundinoideae</taxon>
        <taxon>Arundineae</taxon>
        <taxon>Arundo</taxon>
    </lineage>
</organism>
<evidence type="ECO:0000313" key="1">
    <source>
        <dbReference type="EMBL" id="JAE35793.1"/>
    </source>
</evidence>
<name>A0A0A9HS92_ARUDO</name>
<sequence>MEYLREFHSRHATIQNPAEVVKCQS</sequence>
<reference evidence="1" key="2">
    <citation type="journal article" date="2015" name="Data Brief">
        <title>Shoot transcriptome of the giant reed, Arundo donax.</title>
        <authorList>
            <person name="Barrero R.A."/>
            <person name="Guerrero F.D."/>
            <person name="Moolhuijzen P."/>
            <person name="Goolsby J.A."/>
            <person name="Tidwell J."/>
            <person name="Bellgard S.E."/>
            <person name="Bellgard M.I."/>
        </authorList>
    </citation>
    <scope>NUCLEOTIDE SEQUENCE</scope>
    <source>
        <tissue evidence="1">Shoot tissue taken approximately 20 cm above the soil surface</tissue>
    </source>
</reference>
<dbReference type="AlphaFoldDB" id="A0A0A9HS92"/>
<protein>
    <submittedName>
        <fullName evidence="1">Uncharacterized protein</fullName>
    </submittedName>
</protein>
<reference evidence="1" key="1">
    <citation type="submission" date="2014-09" db="EMBL/GenBank/DDBJ databases">
        <authorList>
            <person name="Magalhaes I.L.F."/>
            <person name="Oliveira U."/>
            <person name="Santos F.R."/>
            <person name="Vidigal T.H.D.A."/>
            <person name="Brescovit A.D."/>
            <person name="Santos A.J."/>
        </authorList>
    </citation>
    <scope>NUCLEOTIDE SEQUENCE</scope>
    <source>
        <tissue evidence="1">Shoot tissue taken approximately 20 cm above the soil surface</tissue>
    </source>
</reference>
<proteinExistence type="predicted"/>